<dbReference type="AlphaFoldDB" id="W7JEE1"/>
<dbReference type="Proteomes" id="UP000030697">
    <property type="component" value="Unassembled WGS sequence"/>
</dbReference>
<accession>W7JEE1</accession>
<name>W7JEE1_PLAFA</name>
<sequence>MYVYLWRQSLQFVEFIGLSFKRNLKVSDCSTVKRERELNPTKYERNSLVRHNKENERKTVDDFFASECCNHDSKPF</sequence>
<proteinExistence type="predicted"/>
<gene>
    <name evidence="1" type="ORF">C923_02039</name>
</gene>
<evidence type="ECO:0000313" key="1">
    <source>
        <dbReference type="EMBL" id="EWC77295.1"/>
    </source>
</evidence>
<organism evidence="1 2">
    <name type="scientific">Plasmodium falciparum UGT5.1</name>
    <dbReference type="NCBI Taxonomy" id="1237627"/>
    <lineage>
        <taxon>Eukaryota</taxon>
        <taxon>Sar</taxon>
        <taxon>Alveolata</taxon>
        <taxon>Apicomplexa</taxon>
        <taxon>Aconoidasida</taxon>
        <taxon>Haemosporida</taxon>
        <taxon>Plasmodiidae</taxon>
        <taxon>Plasmodium</taxon>
        <taxon>Plasmodium (Laverania)</taxon>
    </lineage>
</organism>
<dbReference type="EMBL" id="KE124511">
    <property type="protein sequence ID" value="EWC77295.1"/>
    <property type="molecule type" value="Genomic_DNA"/>
</dbReference>
<reference evidence="1 2" key="1">
    <citation type="submission" date="2013-02" db="EMBL/GenBank/DDBJ databases">
        <title>The Genome Sequence of Plasmodium falciparum UGT5.1.</title>
        <authorList>
            <consortium name="The Broad Institute Genome Sequencing Platform"/>
            <consortium name="The Broad Institute Genome Sequencing Center for Infectious Disease"/>
            <person name="Neafsey D."/>
            <person name="Cheeseman I."/>
            <person name="Volkman S."/>
            <person name="Adams J."/>
            <person name="Walker B."/>
            <person name="Young S.K."/>
            <person name="Zeng Q."/>
            <person name="Gargeya S."/>
            <person name="Fitzgerald M."/>
            <person name="Haas B."/>
            <person name="Abouelleil A."/>
            <person name="Alvarado L."/>
            <person name="Arachchi H.M."/>
            <person name="Berlin A.M."/>
            <person name="Chapman S.B."/>
            <person name="Dewar J."/>
            <person name="Goldberg J."/>
            <person name="Griggs A."/>
            <person name="Gujja S."/>
            <person name="Hansen M."/>
            <person name="Howarth C."/>
            <person name="Imamovic A."/>
            <person name="Larimer J."/>
            <person name="McCowan C."/>
            <person name="Murphy C."/>
            <person name="Neiman D."/>
            <person name="Pearson M."/>
            <person name="Priest M."/>
            <person name="Roberts A."/>
            <person name="Saif S."/>
            <person name="Shea T."/>
            <person name="Sisk P."/>
            <person name="Sykes S."/>
            <person name="Wortman J."/>
            <person name="Nusbaum C."/>
            <person name="Birren B."/>
        </authorList>
    </citation>
    <scope>NUCLEOTIDE SEQUENCE [LARGE SCALE GENOMIC DNA]</scope>
    <source>
        <strain evidence="1 2">UGT5.1</strain>
    </source>
</reference>
<protein>
    <submittedName>
        <fullName evidence="1">Uncharacterized protein</fullName>
    </submittedName>
</protein>
<evidence type="ECO:0000313" key="2">
    <source>
        <dbReference type="Proteomes" id="UP000030697"/>
    </source>
</evidence>